<protein>
    <submittedName>
        <fullName evidence="1">Uncharacterized protein</fullName>
    </submittedName>
</protein>
<evidence type="ECO:0000313" key="2">
    <source>
        <dbReference type="Proteomes" id="UP000297814"/>
    </source>
</evidence>
<name>A0A4Z1GHP3_9HELO</name>
<keyword evidence="2" id="KW-1185">Reference proteome</keyword>
<dbReference type="EMBL" id="PQXK01000177">
    <property type="protein sequence ID" value="TGO34920.1"/>
    <property type="molecule type" value="Genomic_DNA"/>
</dbReference>
<evidence type="ECO:0000313" key="1">
    <source>
        <dbReference type="EMBL" id="TGO34920.1"/>
    </source>
</evidence>
<accession>A0A4Z1GHP3</accession>
<dbReference type="AlphaFoldDB" id="A0A4Z1GHP3"/>
<comment type="caution">
    <text evidence="1">The sequence shown here is derived from an EMBL/GenBank/DDBJ whole genome shotgun (WGS) entry which is preliminary data.</text>
</comment>
<reference evidence="1 2" key="1">
    <citation type="submission" date="2017-12" db="EMBL/GenBank/DDBJ databases">
        <title>Comparative genomics of Botrytis spp.</title>
        <authorList>
            <person name="Valero-Jimenez C.A."/>
            <person name="Tapia P."/>
            <person name="Veloso J."/>
            <person name="Silva-Moreno E."/>
            <person name="Staats M."/>
            <person name="Valdes J.H."/>
            <person name="Van Kan J.A.L."/>
        </authorList>
    </citation>
    <scope>NUCLEOTIDE SEQUENCE [LARGE SCALE GENOMIC DNA]</scope>
    <source>
        <strain evidence="1 2">Bh0001</strain>
    </source>
</reference>
<dbReference type="Proteomes" id="UP000297814">
    <property type="component" value="Unassembled WGS sequence"/>
</dbReference>
<sequence length="54" mass="5976">MCLDNHSHMQCADGKCDDRIVHGVGESPEYEVWGSFWGDATKVCLSLDPGLFSM</sequence>
<gene>
    <name evidence="1" type="ORF">BHYA_0177g00030</name>
</gene>
<organism evidence="1 2">
    <name type="scientific">Botrytis hyacinthi</name>
    <dbReference type="NCBI Taxonomy" id="278943"/>
    <lineage>
        <taxon>Eukaryota</taxon>
        <taxon>Fungi</taxon>
        <taxon>Dikarya</taxon>
        <taxon>Ascomycota</taxon>
        <taxon>Pezizomycotina</taxon>
        <taxon>Leotiomycetes</taxon>
        <taxon>Helotiales</taxon>
        <taxon>Sclerotiniaceae</taxon>
        <taxon>Botrytis</taxon>
    </lineage>
</organism>
<proteinExistence type="predicted"/>